<dbReference type="RefSeq" id="WP_179225575.1">
    <property type="nucleotide sequence ID" value="NZ_FZNS01000011.1"/>
</dbReference>
<accession>A0A239A9C4</accession>
<keyword evidence="3" id="KW-1185">Reference proteome</keyword>
<gene>
    <name evidence="2" type="ORF">SAMN06269173_11163</name>
</gene>
<keyword evidence="1" id="KW-0472">Membrane</keyword>
<keyword evidence="1" id="KW-0812">Transmembrane</keyword>
<protein>
    <submittedName>
        <fullName evidence="2">Uncharacterized protein</fullName>
    </submittedName>
</protein>
<evidence type="ECO:0000313" key="3">
    <source>
        <dbReference type="Proteomes" id="UP000198310"/>
    </source>
</evidence>
<sequence>MTTLFIILYLLPIVPLYILARMVDSSVGAALFWGILWPVSCIALLYHALRDLLHI</sequence>
<dbReference type="AlphaFoldDB" id="A0A239A9C4"/>
<evidence type="ECO:0000313" key="2">
    <source>
        <dbReference type="EMBL" id="SNR91941.1"/>
    </source>
</evidence>
<reference evidence="3" key="1">
    <citation type="submission" date="2017-06" db="EMBL/GenBank/DDBJ databases">
        <authorList>
            <person name="Varghese N."/>
            <person name="Submissions S."/>
        </authorList>
    </citation>
    <scope>NUCLEOTIDE SEQUENCE [LARGE SCALE GENOMIC DNA]</scope>
    <source>
        <strain evidence="3">DSM 28041</strain>
    </source>
</reference>
<feature type="transmembrane region" description="Helical" evidence="1">
    <location>
        <begin position="30"/>
        <end position="49"/>
    </location>
</feature>
<evidence type="ECO:0000256" key="1">
    <source>
        <dbReference type="SAM" id="Phobius"/>
    </source>
</evidence>
<keyword evidence="1" id="KW-1133">Transmembrane helix</keyword>
<proteinExistence type="predicted"/>
<dbReference type="Proteomes" id="UP000198310">
    <property type="component" value="Unassembled WGS sequence"/>
</dbReference>
<dbReference type="EMBL" id="FZNS01000011">
    <property type="protein sequence ID" value="SNR91941.1"/>
    <property type="molecule type" value="Genomic_DNA"/>
</dbReference>
<organism evidence="2 3">
    <name type="scientific">Hymenobacter mucosus</name>
    <dbReference type="NCBI Taxonomy" id="1411120"/>
    <lineage>
        <taxon>Bacteria</taxon>
        <taxon>Pseudomonadati</taxon>
        <taxon>Bacteroidota</taxon>
        <taxon>Cytophagia</taxon>
        <taxon>Cytophagales</taxon>
        <taxon>Hymenobacteraceae</taxon>
        <taxon>Hymenobacter</taxon>
    </lineage>
</organism>
<name>A0A239A9C4_9BACT</name>